<keyword evidence="1 2" id="KW-0238">DNA-binding</keyword>
<evidence type="ECO:0000259" key="3">
    <source>
        <dbReference type="PROSITE" id="PS50977"/>
    </source>
</evidence>
<dbReference type="EMBL" id="BMNE01000001">
    <property type="protein sequence ID" value="GGN69695.1"/>
    <property type="molecule type" value="Genomic_DNA"/>
</dbReference>
<dbReference type="SUPFAM" id="SSF48498">
    <property type="entry name" value="Tetracyclin repressor-like, C-terminal domain"/>
    <property type="match status" value="1"/>
</dbReference>
<keyword evidence="5" id="KW-1185">Reference proteome</keyword>
<feature type="DNA-binding region" description="H-T-H motif" evidence="2">
    <location>
        <begin position="44"/>
        <end position="63"/>
    </location>
</feature>
<dbReference type="InterPro" id="IPR009057">
    <property type="entry name" value="Homeodomain-like_sf"/>
</dbReference>
<dbReference type="PANTHER" id="PTHR30055:SF241">
    <property type="entry name" value="TRANSCRIPTIONAL REGULATORY PROTEIN"/>
    <property type="match status" value="1"/>
</dbReference>
<name>A0ABQ2K9Q6_9NOCA</name>
<dbReference type="PROSITE" id="PS50977">
    <property type="entry name" value="HTH_TETR_2"/>
    <property type="match status" value="1"/>
</dbReference>
<evidence type="ECO:0000256" key="1">
    <source>
        <dbReference type="ARBA" id="ARBA00023125"/>
    </source>
</evidence>
<comment type="caution">
    <text evidence="4">The sequence shown here is derived from an EMBL/GenBank/DDBJ whole genome shotgun (WGS) entry which is preliminary data.</text>
</comment>
<reference evidence="5" key="1">
    <citation type="journal article" date="2019" name="Int. J. Syst. Evol. Microbiol.">
        <title>The Global Catalogue of Microorganisms (GCM) 10K type strain sequencing project: providing services to taxonomists for standard genome sequencing and annotation.</title>
        <authorList>
            <consortium name="The Broad Institute Genomics Platform"/>
            <consortium name="The Broad Institute Genome Sequencing Center for Infectious Disease"/>
            <person name="Wu L."/>
            <person name="Ma J."/>
        </authorList>
    </citation>
    <scope>NUCLEOTIDE SEQUENCE [LARGE SCALE GENOMIC DNA]</scope>
    <source>
        <strain evidence="5">CGMCC 4.7329</strain>
    </source>
</reference>
<protein>
    <submittedName>
        <fullName evidence="4">TetR family transcriptional regulator</fullName>
    </submittedName>
</protein>
<evidence type="ECO:0000313" key="5">
    <source>
        <dbReference type="Proteomes" id="UP000658127"/>
    </source>
</evidence>
<evidence type="ECO:0000256" key="2">
    <source>
        <dbReference type="PROSITE-ProRule" id="PRU00335"/>
    </source>
</evidence>
<dbReference type="PRINTS" id="PR00455">
    <property type="entry name" value="HTHTETR"/>
</dbReference>
<dbReference type="SUPFAM" id="SSF46689">
    <property type="entry name" value="Homeodomain-like"/>
    <property type="match status" value="1"/>
</dbReference>
<dbReference type="Gene3D" id="1.10.357.10">
    <property type="entry name" value="Tetracycline Repressor, domain 2"/>
    <property type="match status" value="1"/>
</dbReference>
<dbReference type="InterPro" id="IPR036271">
    <property type="entry name" value="Tet_transcr_reg_TetR-rel_C_sf"/>
</dbReference>
<feature type="domain" description="HTH tetR-type" evidence="3">
    <location>
        <begin position="21"/>
        <end position="81"/>
    </location>
</feature>
<accession>A0ABQ2K9Q6</accession>
<dbReference type="PANTHER" id="PTHR30055">
    <property type="entry name" value="HTH-TYPE TRANSCRIPTIONAL REGULATOR RUTR"/>
    <property type="match status" value="1"/>
</dbReference>
<dbReference type="Pfam" id="PF00440">
    <property type="entry name" value="TetR_N"/>
    <property type="match status" value="1"/>
</dbReference>
<sequence>MTPTAAAGSPVKAPRITRRRAETRARLLDAAFRVFAEKGFGAVRIDDVCGAAGYTRGAFYSQFDSLEELFFVLYDQRATLINEQVRAALDAVADPTDLESFVDRLSATLLLDRDWLLVKTDFLTHAARRPETAARLITHRAQLRSALEAKLAESKFSLPAELGSIGEAARAVIAAYDGVTVQLLLDNDQPAARAWLARLIRQLGVAGRT</sequence>
<dbReference type="InterPro" id="IPR050109">
    <property type="entry name" value="HTH-type_TetR-like_transc_reg"/>
</dbReference>
<dbReference type="Proteomes" id="UP000658127">
    <property type="component" value="Unassembled WGS sequence"/>
</dbReference>
<evidence type="ECO:0000313" key="4">
    <source>
        <dbReference type="EMBL" id="GGN69695.1"/>
    </source>
</evidence>
<dbReference type="InterPro" id="IPR041583">
    <property type="entry name" value="TetR_C_31"/>
</dbReference>
<dbReference type="Pfam" id="PF17940">
    <property type="entry name" value="TetR_C_31"/>
    <property type="match status" value="1"/>
</dbReference>
<gene>
    <name evidence="4" type="ORF">GCM10011610_08190</name>
</gene>
<organism evidence="4 5">
    <name type="scientific">Nocardia rhizosphaerihabitans</name>
    <dbReference type="NCBI Taxonomy" id="1691570"/>
    <lineage>
        <taxon>Bacteria</taxon>
        <taxon>Bacillati</taxon>
        <taxon>Actinomycetota</taxon>
        <taxon>Actinomycetes</taxon>
        <taxon>Mycobacteriales</taxon>
        <taxon>Nocardiaceae</taxon>
        <taxon>Nocardia</taxon>
    </lineage>
</organism>
<proteinExistence type="predicted"/>
<dbReference type="InterPro" id="IPR001647">
    <property type="entry name" value="HTH_TetR"/>
</dbReference>